<keyword evidence="2" id="KW-0349">Heme</keyword>
<evidence type="ECO:0000313" key="10">
    <source>
        <dbReference type="Proteomes" id="UP000553193"/>
    </source>
</evidence>
<keyword evidence="3" id="KW-0479">Metal-binding</keyword>
<dbReference type="PANTHER" id="PTHR32439:SF9">
    <property type="entry name" value="BLR3264 PROTEIN"/>
    <property type="match status" value="1"/>
</dbReference>
<dbReference type="AlphaFoldDB" id="A0A840AI46"/>
<proteinExistence type="predicted"/>
<comment type="caution">
    <text evidence="9">The sequence shown here is derived from an EMBL/GenBank/DDBJ whole genome shotgun (WGS) entry which is preliminary data.</text>
</comment>
<dbReference type="InterPro" id="IPR036136">
    <property type="entry name" value="Nit/Sulf_reduc_fer-like_dom_sf"/>
</dbReference>
<organism evidence="9 10">
    <name type="scientific">Roseococcus suduntuyensis</name>
    <dbReference type="NCBI Taxonomy" id="455361"/>
    <lineage>
        <taxon>Bacteria</taxon>
        <taxon>Pseudomonadati</taxon>
        <taxon>Pseudomonadota</taxon>
        <taxon>Alphaproteobacteria</taxon>
        <taxon>Acetobacterales</taxon>
        <taxon>Roseomonadaceae</taxon>
        <taxon>Roseococcus</taxon>
    </lineage>
</organism>
<dbReference type="GO" id="GO:0051539">
    <property type="term" value="F:4 iron, 4 sulfur cluster binding"/>
    <property type="evidence" value="ECO:0007669"/>
    <property type="project" value="UniProtKB-KW"/>
</dbReference>
<dbReference type="Gene3D" id="3.30.413.10">
    <property type="entry name" value="Sulfite Reductase Hemoprotein, domain 1"/>
    <property type="match status" value="2"/>
</dbReference>
<sequence>MRRGACPSLDTPMETGDGLLARLPPATMSPASWVALAEAARRAGNGLLDITARGSVQLRGLRAETLDLATELVPADWPRGALVMTSPLAGEALDEVRDPRPLAARLAAAAPPGLPPKATVLVDGGGALHLAAEAADLRLVAWSEGWRIGHGAEWLGVAGEDDAFVIALDLLRAMARDGTRVPAGGMAAVAAPEPIGLHRLRDGVALGLGLPFGRVDADTLIALAEASGARALRGAPGRALLAIGVPDADALRRHAATLGFITDPADPRRRVVACPGAPGCASALTETRAFATTLAPLVPVGALLHVSGCAKGCAHPRAATRTLVGMARGLGLIRRGRAGDTVADMLDPQDARAALAREFAAHA</sequence>
<dbReference type="EMBL" id="JACIDJ010000006">
    <property type="protein sequence ID" value="MBB3899745.1"/>
    <property type="molecule type" value="Genomic_DNA"/>
</dbReference>
<dbReference type="PANTHER" id="PTHR32439">
    <property type="entry name" value="FERREDOXIN--NITRITE REDUCTASE, CHLOROPLASTIC"/>
    <property type="match status" value="1"/>
</dbReference>
<evidence type="ECO:0000256" key="3">
    <source>
        <dbReference type="ARBA" id="ARBA00022723"/>
    </source>
</evidence>
<dbReference type="InterPro" id="IPR051329">
    <property type="entry name" value="NIR_SIR_4Fe-4S"/>
</dbReference>
<dbReference type="RefSeq" id="WP_184385795.1">
    <property type="nucleotide sequence ID" value="NZ_JACIDJ010000006.1"/>
</dbReference>
<accession>A0A840AI46</accession>
<keyword evidence="10" id="KW-1185">Reference proteome</keyword>
<reference evidence="9 10" key="1">
    <citation type="submission" date="2020-08" db="EMBL/GenBank/DDBJ databases">
        <title>Genomic Encyclopedia of Type Strains, Phase IV (KMG-IV): sequencing the most valuable type-strain genomes for metagenomic binning, comparative biology and taxonomic classification.</title>
        <authorList>
            <person name="Goeker M."/>
        </authorList>
    </citation>
    <scope>NUCLEOTIDE SEQUENCE [LARGE SCALE GENOMIC DNA]</scope>
    <source>
        <strain evidence="9 10">DSM 19979</strain>
    </source>
</reference>
<evidence type="ECO:0000259" key="8">
    <source>
        <dbReference type="Pfam" id="PF03460"/>
    </source>
</evidence>
<evidence type="ECO:0000313" key="9">
    <source>
        <dbReference type="EMBL" id="MBB3899745.1"/>
    </source>
</evidence>
<dbReference type="InterPro" id="IPR045854">
    <property type="entry name" value="NO2/SO3_Rdtase_4Fe4S_sf"/>
</dbReference>
<keyword evidence="5" id="KW-0408">Iron</keyword>
<evidence type="ECO:0000256" key="5">
    <source>
        <dbReference type="ARBA" id="ARBA00023004"/>
    </source>
</evidence>
<gene>
    <name evidence="9" type="ORF">GGQ83_003205</name>
</gene>
<dbReference type="SUPFAM" id="SSF55124">
    <property type="entry name" value="Nitrite/Sulfite reductase N-terminal domain-like"/>
    <property type="match status" value="2"/>
</dbReference>
<evidence type="ECO:0000256" key="7">
    <source>
        <dbReference type="SAM" id="MobiDB-lite"/>
    </source>
</evidence>
<keyword evidence="4 9" id="KW-0560">Oxidoreductase</keyword>
<evidence type="ECO:0000256" key="4">
    <source>
        <dbReference type="ARBA" id="ARBA00023002"/>
    </source>
</evidence>
<dbReference type="GO" id="GO:0046872">
    <property type="term" value="F:metal ion binding"/>
    <property type="evidence" value="ECO:0007669"/>
    <property type="project" value="UniProtKB-KW"/>
</dbReference>
<dbReference type="Pfam" id="PF03460">
    <property type="entry name" value="NIR_SIR_ferr"/>
    <property type="match status" value="1"/>
</dbReference>
<dbReference type="SUPFAM" id="SSF56014">
    <property type="entry name" value="Nitrite and sulphite reductase 4Fe-4S domain-like"/>
    <property type="match status" value="1"/>
</dbReference>
<keyword evidence="6" id="KW-0411">Iron-sulfur</keyword>
<name>A0A840AI46_9PROT</name>
<dbReference type="GO" id="GO:0043818">
    <property type="term" value="F:precorrin-3B synthase activity"/>
    <property type="evidence" value="ECO:0007669"/>
    <property type="project" value="UniProtKB-EC"/>
</dbReference>
<keyword evidence="1" id="KW-0004">4Fe-4S</keyword>
<feature type="region of interest" description="Disordered" evidence="7">
    <location>
        <begin position="1"/>
        <end position="22"/>
    </location>
</feature>
<feature type="domain" description="Nitrite/Sulfite reductase ferredoxin-like" evidence="8">
    <location>
        <begin position="13"/>
        <end position="67"/>
    </location>
</feature>
<evidence type="ECO:0000256" key="6">
    <source>
        <dbReference type="ARBA" id="ARBA00023014"/>
    </source>
</evidence>
<evidence type="ECO:0000256" key="1">
    <source>
        <dbReference type="ARBA" id="ARBA00022485"/>
    </source>
</evidence>
<dbReference type="Gene3D" id="3.90.480.10">
    <property type="entry name" value="Sulfite Reductase Hemoprotein,Domain 2"/>
    <property type="match status" value="1"/>
</dbReference>
<dbReference type="Proteomes" id="UP000553193">
    <property type="component" value="Unassembled WGS sequence"/>
</dbReference>
<dbReference type="EC" id="1.14.13.83" evidence="9"/>
<dbReference type="InterPro" id="IPR005117">
    <property type="entry name" value="NiRdtase/SiRdtase_haem-b_fer"/>
</dbReference>
<protein>
    <submittedName>
        <fullName evidence="9">Precorrin-3B synthase</fullName>
        <ecNumber evidence="9">1.14.13.83</ecNumber>
    </submittedName>
</protein>
<evidence type="ECO:0000256" key="2">
    <source>
        <dbReference type="ARBA" id="ARBA00022617"/>
    </source>
</evidence>